<name>A0A1J5P8F2_9ZZZZ</name>
<dbReference type="EMBL" id="MLJW01005864">
    <property type="protein sequence ID" value="OIQ67534.1"/>
    <property type="molecule type" value="Genomic_DNA"/>
</dbReference>
<evidence type="ECO:0000313" key="1">
    <source>
        <dbReference type="EMBL" id="OIQ67534.1"/>
    </source>
</evidence>
<gene>
    <name evidence="1" type="ORF">GALL_508840</name>
</gene>
<accession>A0A1J5P8F2</accession>
<reference evidence="1" key="1">
    <citation type="submission" date="2016-10" db="EMBL/GenBank/DDBJ databases">
        <title>Sequence of Gallionella enrichment culture.</title>
        <authorList>
            <person name="Poehlein A."/>
            <person name="Muehling M."/>
            <person name="Daniel R."/>
        </authorList>
    </citation>
    <scope>NUCLEOTIDE SEQUENCE</scope>
</reference>
<organism evidence="1">
    <name type="scientific">mine drainage metagenome</name>
    <dbReference type="NCBI Taxonomy" id="410659"/>
    <lineage>
        <taxon>unclassified sequences</taxon>
        <taxon>metagenomes</taxon>
        <taxon>ecological metagenomes</taxon>
    </lineage>
</organism>
<comment type="caution">
    <text evidence="1">The sequence shown here is derived from an EMBL/GenBank/DDBJ whole genome shotgun (WGS) entry which is preliminary data.</text>
</comment>
<dbReference type="AlphaFoldDB" id="A0A1J5P8F2"/>
<proteinExistence type="predicted"/>
<sequence>MTKLALLGAAAGLSAVLAGPALAQHAVVTTDSILQNGFCPGREPGNPYTKSEDYMEWSAWRSRGGWDDRNDLNCLRGNYLRHHGAGY</sequence>
<protein>
    <submittedName>
        <fullName evidence="1">Uncharacterized protein</fullName>
    </submittedName>
</protein>